<feature type="compositionally biased region" description="Polar residues" evidence="10">
    <location>
        <begin position="381"/>
        <end position="390"/>
    </location>
</feature>
<dbReference type="SMART" id="SM00356">
    <property type="entry name" value="ZnF_C3H1"/>
    <property type="match status" value="3"/>
</dbReference>
<evidence type="ECO:0000313" key="14">
    <source>
        <dbReference type="Proteomes" id="UP000324091"/>
    </source>
</evidence>
<dbReference type="InterPro" id="IPR045196">
    <property type="entry name" value="IF2/IF5"/>
</dbReference>
<feature type="compositionally biased region" description="Acidic residues" evidence="10">
    <location>
        <begin position="197"/>
        <end position="234"/>
    </location>
</feature>
<dbReference type="InterPro" id="IPR001841">
    <property type="entry name" value="Znf_RING"/>
</dbReference>
<accession>A0A5C6MPW7</accession>
<dbReference type="GO" id="GO:0001731">
    <property type="term" value="P:formation of translation preinitiation complex"/>
    <property type="evidence" value="ECO:0007669"/>
    <property type="project" value="TreeGrafter"/>
</dbReference>
<dbReference type="SUPFAM" id="SSF100966">
    <property type="entry name" value="Translation initiation factor 2 beta, aIF2beta, N-terminal domain"/>
    <property type="match status" value="1"/>
</dbReference>
<dbReference type="SMART" id="SM00184">
    <property type="entry name" value="RING"/>
    <property type="match status" value="1"/>
</dbReference>
<evidence type="ECO:0000256" key="1">
    <source>
        <dbReference type="ARBA" id="ARBA00010397"/>
    </source>
</evidence>
<keyword evidence="14" id="KW-1185">Reference proteome</keyword>
<comment type="caution">
    <text evidence="13">The sequence shown here is derived from an EMBL/GenBank/DDBJ whole genome shotgun (WGS) entry which is preliminary data.</text>
</comment>
<dbReference type="SUPFAM" id="SSF57850">
    <property type="entry name" value="RING/U-box"/>
    <property type="match status" value="1"/>
</dbReference>
<dbReference type="InterPro" id="IPR016189">
    <property type="entry name" value="Transl_init_fac_IF2/IF5_N"/>
</dbReference>
<organism evidence="13 14">
    <name type="scientific">Takifugu flavidus</name>
    <name type="common">sansaifugu</name>
    <dbReference type="NCBI Taxonomy" id="433684"/>
    <lineage>
        <taxon>Eukaryota</taxon>
        <taxon>Metazoa</taxon>
        <taxon>Chordata</taxon>
        <taxon>Craniata</taxon>
        <taxon>Vertebrata</taxon>
        <taxon>Euteleostomi</taxon>
        <taxon>Actinopterygii</taxon>
        <taxon>Neopterygii</taxon>
        <taxon>Teleostei</taxon>
        <taxon>Neoteleostei</taxon>
        <taxon>Acanthomorphata</taxon>
        <taxon>Eupercaria</taxon>
        <taxon>Tetraodontiformes</taxon>
        <taxon>Tetradontoidea</taxon>
        <taxon>Tetraodontidae</taxon>
        <taxon>Takifugu</taxon>
    </lineage>
</organism>
<dbReference type="InterPro" id="IPR017907">
    <property type="entry name" value="Znf_RING_CS"/>
</dbReference>
<dbReference type="Proteomes" id="UP000324091">
    <property type="component" value="Chromosome 8"/>
</dbReference>
<dbReference type="GO" id="GO:0031369">
    <property type="term" value="F:translation initiation factor binding"/>
    <property type="evidence" value="ECO:0007669"/>
    <property type="project" value="TreeGrafter"/>
</dbReference>
<evidence type="ECO:0000256" key="6">
    <source>
        <dbReference type="ARBA" id="ARBA00022917"/>
    </source>
</evidence>
<reference evidence="13 14" key="1">
    <citation type="submission" date="2019-04" db="EMBL/GenBank/DDBJ databases">
        <title>Chromosome genome assembly for Takifugu flavidus.</title>
        <authorList>
            <person name="Xiao S."/>
        </authorList>
    </citation>
    <scope>NUCLEOTIDE SEQUENCE [LARGE SCALE GENOMIC DNA]</scope>
    <source>
        <strain evidence="13">HTHZ2018</strain>
        <tissue evidence="13">Muscle</tissue>
    </source>
</reference>
<dbReference type="Pfam" id="PF18044">
    <property type="entry name" value="zf-CCCH_4"/>
    <property type="match status" value="1"/>
</dbReference>
<evidence type="ECO:0000256" key="7">
    <source>
        <dbReference type="ARBA" id="ARBA00040874"/>
    </source>
</evidence>
<name>A0A5C6MPW7_9TELE</name>
<protein>
    <recommendedName>
        <fullName evidence="7">Eukaryotic translation initiation factor 2 subunit 2</fullName>
    </recommendedName>
    <alternativeName>
        <fullName evidence="8">Eukaryotic translation initiation factor 2 subunit beta</fullName>
    </alternativeName>
</protein>
<sequence length="559" mass="64502">MARNYTDPSICRYFLRGHCRFGAGCWFKHETPLCWYFQRGGCFYGQRCRYRHVLVPKMDLAPENQPSSDDDAAAAANGQKKEPDVTCSICMENIYEMKKTFGILPNCVHAFCEPCIVTWRRMDRYRPDVVKGCPVCRVRSDFYVPSESMMEGEEKEQLIISTKQRCREEFCSFFDESGFCPFEEDCRYLTARRPEHQEEEEGAEEDDVDDEDDEDEEDDDEDYDDDDTSDEDMIFDPNMTKKKKKKKKPFMLDEEGGEGVGGEEAKEVETKEAEPEAGDDKELDLDDDDSRKKEPSDDLNDLNFFNQKKKKKKPKKVFDNEIEETLKELKIEGEQPEVLEEDNLDLMLPTKKKKSKKVEIDEGDALDKDDALEDDEGKNNDGISFSSSTGPAWAGSERDYTYDELLNRVFNIMREKNPDMVAGEKRKFVMKPPQVVRVGTKKTSFVNFTDICKLLHRQPKHLLAFLLAELGTSGSIDGNNQLVIKGRFQQKQIENVLRRYIKEYVTCHTCRSPETILQKDTRLYFLQCETCHSRCSVASIKTGFQAVTGKRAQLRAKAN</sequence>
<dbReference type="GO" id="GO:0003729">
    <property type="term" value="F:mRNA binding"/>
    <property type="evidence" value="ECO:0007669"/>
    <property type="project" value="TreeGrafter"/>
</dbReference>
<feature type="domain" description="C3H1-type" evidence="12">
    <location>
        <begin position="165"/>
        <end position="193"/>
    </location>
</feature>
<feature type="domain" description="RING-type" evidence="11">
    <location>
        <begin position="87"/>
        <end position="137"/>
    </location>
</feature>
<dbReference type="AlphaFoldDB" id="A0A5C6MPW7"/>
<dbReference type="PROSITE" id="PS00518">
    <property type="entry name" value="ZF_RING_1"/>
    <property type="match status" value="1"/>
</dbReference>
<dbReference type="EMBL" id="RHFK02000021">
    <property type="protein sequence ID" value="TWW56438.1"/>
    <property type="molecule type" value="Genomic_DNA"/>
</dbReference>
<dbReference type="GO" id="GO:0008270">
    <property type="term" value="F:zinc ion binding"/>
    <property type="evidence" value="ECO:0007669"/>
    <property type="project" value="UniProtKB-KW"/>
</dbReference>
<dbReference type="Gene3D" id="3.30.30.170">
    <property type="match status" value="1"/>
</dbReference>
<dbReference type="GO" id="GO:0003743">
    <property type="term" value="F:translation initiation factor activity"/>
    <property type="evidence" value="ECO:0007669"/>
    <property type="project" value="UniProtKB-KW"/>
</dbReference>
<dbReference type="InterPro" id="IPR041367">
    <property type="entry name" value="Znf-CCCH_4"/>
</dbReference>
<feature type="zinc finger region" description="C3H1-type" evidence="9">
    <location>
        <begin position="33"/>
        <end position="55"/>
    </location>
</feature>
<evidence type="ECO:0000256" key="8">
    <source>
        <dbReference type="ARBA" id="ARBA00042452"/>
    </source>
</evidence>
<evidence type="ECO:0000256" key="5">
    <source>
        <dbReference type="ARBA" id="ARBA00022833"/>
    </source>
</evidence>
<feature type="compositionally biased region" description="Basic residues" evidence="10">
    <location>
        <begin position="240"/>
        <end position="249"/>
    </location>
</feature>
<feature type="domain" description="C3H1-type" evidence="12">
    <location>
        <begin position="5"/>
        <end position="32"/>
    </location>
</feature>
<evidence type="ECO:0000256" key="9">
    <source>
        <dbReference type="PROSITE-ProRule" id="PRU00723"/>
    </source>
</evidence>
<keyword evidence="2 13" id="KW-0396">Initiation factor</keyword>
<dbReference type="PANTHER" id="PTHR23001">
    <property type="entry name" value="EUKARYOTIC TRANSLATION INITIATION FACTOR"/>
    <property type="match status" value="1"/>
</dbReference>
<feature type="compositionally biased region" description="Basic and acidic residues" evidence="10">
    <location>
        <begin position="263"/>
        <end position="280"/>
    </location>
</feature>
<dbReference type="InterPro" id="IPR016190">
    <property type="entry name" value="Transl_init_fac_IF2/IF5_Zn-bd"/>
</dbReference>
<evidence type="ECO:0000256" key="4">
    <source>
        <dbReference type="ARBA" id="ARBA00022771"/>
    </source>
</evidence>
<dbReference type="Pfam" id="PF01873">
    <property type="entry name" value="eIF-5_eIF-2B"/>
    <property type="match status" value="1"/>
</dbReference>
<keyword evidence="6" id="KW-0648">Protein biosynthesis</keyword>
<comment type="similarity">
    <text evidence="1">Belongs to the eIF-2-beta/eIF-5 family.</text>
</comment>
<dbReference type="InterPro" id="IPR013083">
    <property type="entry name" value="Znf_RING/FYVE/PHD"/>
</dbReference>
<evidence type="ECO:0000256" key="3">
    <source>
        <dbReference type="ARBA" id="ARBA00022723"/>
    </source>
</evidence>
<evidence type="ECO:0000259" key="12">
    <source>
        <dbReference type="PROSITE" id="PS50103"/>
    </source>
</evidence>
<feature type="region of interest" description="Disordered" evidence="10">
    <location>
        <begin position="192"/>
        <end position="317"/>
    </location>
</feature>
<dbReference type="InterPro" id="IPR036855">
    <property type="entry name" value="Znf_CCCH_sf"/>
</dbReference>
<dbReference type="Gene3D" id="3.30.40.10">
    <property type="entry name" value="Zinc/RING finger domain, C3HC4 (zinc finger)"/>
    <property type="match status" value="1"/>
</dbReference>
<proteinExistence type="inferred from homology"/>
<dbReference type="SUPFAM" id="SSF90229">
    <property type="entry name" value="CCCH zinc finger"/>
    <property type="match status" value="1"/>
</dbReference>
<dbReference type="Gene3D" id="4.10.1000.10">
    <property type="entry name" value="Zinc finger, CCCH-type"/>
    <property type="match status" value="1"/>
</dbReference>
<keyword evidence="3 9" id="KW-0479">Metal-binding</keyword>
<dbReference type="FunFam" id="3.30.30.170:FF:000001">
    <property type="entry name" value="Eukaryotic translation initiation factor 2 subunit"/>
    <property type="match status" value="1"/>
</dbReference>
<dbReference type="InterPro" id="IPR002735">
    <property type="entry name" value="Transl_init_fac_IF2/IF5_dom"/>
</dbReference>
<dbReference type="GO" id="GO:0005850">
    <property type="term" value="C:eukaryotic translation initiation factor 2 complex"/>
    <property type="evidence" value="ECO:0007669"/>
    <property type="project" value="TreeGrafter"/>
</dbReference>
<dbReference type="SUPFAM" id="SSF75689">
    <property type="entry name" value="Zinc-binding domain of translation initiation factor 2 beta"/>
    <property type="match status" value="1"/>
</dbReference>
<keyword evidence="4 9" id="KW-0863">Zinc-finger</keyword>
<dbReference type="PROSITE" id="PS50089">
    <property type="entry name" value="ZF_RING_2"/>
    <property type="match status" value="1"/>
</dbReference>
<feature type="domain" description="C3H1-type" evidence="12">
    <location>
        <begin position="33"/>
        <end position="55"/>
    </location>
</feature>
<evidence type="ECO:0000259" key="11">
    <source>
        <dbReference type="PROSITE" id="PS50089"/>
    </source>
</evidence>
<keyword evidence="5 9" id="KW-0862">Zinc</keyword>
<evidence type="ECO:0000256" key="10">
    <source>
        <dbReference type="SAM" id="MobiDB-lite"/>
    </source>
</evidence>
<feature type="zinc finger region" description="C3H1-type" evidence="9">
    <location>
        <begin position="5"/>
        <end position="32"/>
    </location>
</feature>
<dbReference type="Pfam" id="PF13639">
    <property type="entry name" value="zf-RING_2"/>
    <property type="match status" value="1"/>
</dbReference>
<dbReference type="SMART" id="SM00653">
    <property type="entry name" value="eIF2B_5"/>
    <property type="match status" value="1"/>
</dbReference>
<evidence type="ECO:0000313" key="13">
    <source>
        <dbReference type="EMBL" id="TWW56438.1"/>
    </source>
</evidence>
<evidence type="ECO:0000256" key="2">
    <source>
        <dbReference type="ARBA" id="ARBA00022540"/>
    </source>
</evidence>
<dbReference type="InterPro" id="IPR000571">
    <property type="entry name" value="Znf_CCCH"/>
</dbReference>
<dbReference type="PANTHER" id="PTHR23001:SF3">
    <property type="entry name" value="EUKARYOTIC TRANSLATION INITIATION FACTOR 2 SUBUNIT 2"/>
    <property type="match status" value="1"/>
</dbReference>
<dbReference type="PROSITE" id="PS50103">
    <property type="entry name" value="ZF_C3H1"/>
    <property type="match status" value="3"/>
</dbReference>
<gene>
    <name evidence="13" type="ORF">D4764_08G0004250</name>
</gene>
<feature type="zinc finger region" description="C3H1-type" evidence="9">
    <location>
        <begin position="165"/>
        <end position="193"/>
    </location>
</feature>
<feature type="region of interest" description="Disordered" evidence="10">
    <location>
        <begin position="365"/>
        <end position="391"/>
    </location>
</feature>